<dbReference type="eggNOG" id="COG1876">
    <property type="taxonomic scope" value="Bacteria"/>
</dbReference>
<keyword evidence="4" id="KW-1185">Reference proteome</keyword>
<dbReference type="PATRIC" id="fig|889378.3.peg.1431"/>
<dbReference type="RefSeq" id="WP_014455485.1">
    <property type="nucleotide sequence ID" value="NC_017098.1"/>
</dbReference>
<dbReference type="STRING" id="889378.Spiaf_1438"/>
<dbReference type="PANTHER" id="PTHR34385">
    <property type="entry name" value="D-ALANYL-D-ALANINE CARBOXYPEPTIDASE"/>
    <property type="match status" value="1"/>
</dbReference>
<proteinExistence type="predicted"/>
<reference evidence="4" key="1">
    <citation type="journal article" date="2013" name="Stand. Genomic Sci.">
        <title>Complete genome sequence of the halophilic bacterium Spirochaeta africana type strain (Z-7692(T)) from the alkaline Lake Magadi in the East African Rift.</title>
        <authorList>
            <person name="Liolos K."/>
            <person name="Abt B."/>
            <person name="Scheuner C."/>
            <person name="Teshima H."/>
            <person name="Held B."/>
            <person name="Lapidus A."/>
            <person name="Nolan M."/>
            <person name="Lucas S."/>
            <person name="Deshpande S."/>
            <person name="Cheng J.F."/>
            <person name="Tapia R."/>
            <person name="Goodwin L.A."/>
            <person name="Pitluck S."/>
            <person name="Pagani I."/>
            <person name="Ivanova N."/>
            <person name="Mavromatis K."/>
            <person name="Mikhailova N."/>
            <person name="Huntemann M."/>
            <person name="Pati A."/>
            <person name="Chen A."/>
            <person name="Palaniappan K."/>
            <person name="Land M."/>
            <person name="Rohde M."/>
            <person name="Tindall B.J."/>
            <person name="Detter J.C."/>
            <person name="Goker M."/>
            <person name="Bristow J."/>
            <person name="Eisen J.A."/>
            <person name="Markowitz V."/>
            <person name="Hugenholtz P."/>
            <person name="Woyke T."/>
            <person name="Klenk H.P."/>
            <person name="Kyrpides N.C."/>
        </authorList>
    </citation>
    <scope>NUCLEOTIDE SEQUENCE</scope>
    <source>
        <strain evidence="4">ATCC 700263 / DSM 8902 / Z-7692</strain>
    </source>
</reference>
<feature type="domain" description="D-alanyl-D-alanine carboxypeptidase-like core" evidence="2">
    <location>
        <begin position="123"/>
        <end position="243"/>
    </location>
</feature>
<dbReference type="KEGG" id="sfc:Spiaf_1438"/>
<evidence type="ECO:0000313" key="4">
    <source>
        <dbReference type="Proteomes" id="UP000007383"/>
    </source>
</evidence>
<dbReference type="AlphaFoldDB" id="H9UJ08"/>
<dbReference type="PROSITE" id="PS51257">
    <property type="entry name" value="PROKAR_LIPOPROTEIN"/>
    <property type="match status" value="1"/>
</dbReference>
<feature type="signal peptide" evidence="1">
    <location>
        <begin position="1"/>
        <end position="24"/>
    </location>
</feature>
<dbReference type="PANTHER" id="PTHR34385:SF1">
    <property type="entry name" value="PEPTIDOGLYCAN L-ALANYL-D-GLUTAMATE ENDOPEPTIDASE CWLK"/>
    <property type="match status" value="1"/>
</dbReference>
<dbReference type="SUPFAM" id="SSF55166">
    <property type="entry name" value="Hedgehog/DD-peptidase"/>
    <property type="match status" value="1"/>
</dbReference>
<dbReference type="Gene3D" id="3.30.1380.10">
    <property type="match status" value="1"/>
</dbReference>
<gene>
    <name evidence="3" type="ordered locus">Spiaf_1438</name>
</gene>
<dbReference type="InterPro" id="IPR052179">
    <property type="entry name" value="DD-CPase-like"/>
</dbReference>
<feature type="chain" id="PRO_5003622777" evidence="1">
    <location>
        <begin position="25"/>
        <end position="280"/>
    </location>
</feature>
<dbReference type="InterPro" id="IPR003709">
    <property type="entry name" value="VanY-like_core_dom"/>
</dbReference>
<sequence length="280" mass="32073">MHLPNKLLLLLLMLLAGAVGCESADRSTEVEPAAPAEYIHPSFTLTIEDLHGITADIRPPQREAILQRPQVFLDLVDRALDLPFEYTVLVDKEYGLAADFVPAGLVSLNEYPTLKTARNDLSLMAAVMPKVLALDEAARQDGIELVYASTYRSYRYQQGLFATWVERLGQEQAERVSARPGHSQHQLGTVIDFSPISQVFSGTQDYAWLKANAHRFGFSLSYPYGKEDITGYDYESWHWRYIGHDGVRLQREFFEDLQQWYLEFLHYNRERLEQARRGSQ</sequence>
<dbReference type="GO" id="GO:0006508">
    <property type="term" value="P:proteolysis"/>
    <property type="evidence" value="ECO:0007669"/>
    <property type="project" value="InterPro"/>
</dbReference>
<dbReference type="Pfam" id="PF02557">
    <property type="entry name" value="VanY"/>
    <property type="match status" value="1"/>
</dbReference>
<dbReference type="InterPro" id="IPR058193">
    <property type="entry name" value="VanY/YodJ_core_dom"/>
</dbReference>
<evidence type="ECO:0000259" key="2">
    <source>
        <dbReference type="Pfam" id="PF02557"/>
    </source>
</evidence>
<keyword evidence="3" id="KW-0121">Carboxypeptidase</keyword>
<accession>H9UJ08</accession>
<name>H9UJ08_SPIAZ</name>
<keyword evidence="1" id="KW-0732">Signal</keyword>
<protein>
    <submittedName>
        <fullName evidence="3">D-alanyl-D-alanine carboxypeptidase</fullName>
    </submittedName>
</protein>
<keyword evidence="3" id="KW-0645">Protease</keyword>
<organism evidence="3 4">
    <name type="scientific">Spirochaeta africana (strain ATCC 700263 / DSM 8902 / Z-7692)</name>
    <dbReference type="NCBI Taxonomy" id="889378"/>
    <lineage>
        <taxon>Bacteria</taxon>
        <taxon>Pseudomonadati</taxon>
        <taxon>Spirochaetota</taxon>
        <taxon>Spirochaetia</taxon>
        <taxon>Spirochaetales</taxon>
        <taxon>Spirochaetaceae</taxon>
        <taxon>Spirochaeta</taxon>
    </lineage>
</organism>
<dbReference type="Proteomes" id="UP000007383">
    <property type="component" value="Chromosome"/>
</dbReference>
<dbReference type="EMBL" id="CP003282">
    <property type="protein sequence ID" value="AFG37501.1"/>
    <property type="molecule type" value="Genomic_DNA"/>
</dbReference>
<dbReference type="GO" id="GO:0004180">
    <property type="term" value="F:carboxypeptidase activity"/>
    <property type="evidence" value="ECO:0007669"/>
    <property type="project" value="UniProtKB-KW"/>
</dbReference>
<evidence type="ECO:0000256" key="1">
    <source>
        <dbReference type="SAM" id="SignalP"/>
    </source>
</evidence>
<dbReference type="CDD" id="cd14852">
    <property type="entry name" value="LD-carboxypeptidase"/>
    <property type="match status" value="1"/>
</dbReference>
<evidence type="ECO:0000313" key="3">
    <source>
        <dbReference type="EMBL" id="AFG37501.1"/>
    </source>
</evidence>
<keyword evidence="3" id="KW-0378">Hydrolase</keyword>
<dbReference type="HOGENOM" id="CLU_054193_4_0_12"/>
<dbReference type="InterPro" id="IPR009045">
    <property type="entry name" value="Zn_M74/Hedgehog-like"/>
</dbReference>